<evidence type="ECO:0000313" key="3">
    <source>
        <dbReference type="Proteomes" id="UP000250070"/>
    </source>
</evidence>
<protein>
    <recommendedName>
        <fullName evidence="4">Alkaline shock response membrane anchor protein AmaP</fullName>
    </recommendedName>
</protein>
<dbReference type="Proteomes" id="UP000250070">
    <property type="component" value="Unassembled WGS sequence"/>
</dbReference>
<dbReference type="EMBL" id="UATM01000032">
    <property type="protein sequence ID" value="SPY48485.1"/>
    <property type="molecule type" value="Genomic_DNA"/>
</dbReference>
<reference evidence="2 3" key="1">
    <citation type="submission" date="2018-06" db="EMBL/GenBank/DDBJ databases">
        <authorList>
            <consortium name="Pathogen Informatics"/>
            <person name="Doyle S."/>
        </authorList>
    </citation>
    <scope>NUCLEOTIDE SEQUENCE [LARGE SCALE GENOMIC DNA]</scope>
    <source>
        <strain evidence="2 3">NCTC13076</strain>
    </source>
</reference>
<proteinExistence type="predicted"/>
<dbReference type="NCBIfam" id="NF033218">
    <property type="entry name" value="anchor_AmaP"/>
    <property type="match status" value="1"/>
</dbReference>
<accession>A0A2X1ZWX0</accession>
<feature type="transmembrane region" description="Helical" evidence="1">
    <location>
        <begin position="96"/>
        <end position="119"/>
    </location>
</feature>
<keyword evidence="1" id="KW-0812">Transmembrane</keyword>
<evidence type="ECO:0000256" key="1">
    <source>
        <dbReference type="SAM" id="Phobius"/>
    </source>
</evidence>
<sequence>MDFFNCLFLSSYLFPYIFLKIRLNLIYLVINRLKRDSLVDVFLVKGGIRLKRWRKWIDAIFSIALFLSLFCTYFLLYDYGKITAQLGEFYRQEWFFYFLTTVSAIAGLFALFTLIRVIVLPSLNSYVVDKDENGEMLITSKAVENNILTTVDNYNEVKKSDVDVRVNNGSKHEISAKVTCGVREGIDLSLLGKQIKRDVSSNLEDLTGYSVTKVDVEFYNIKEDSGKRVV</sequence>
<keyword evidence="1" id="KW-0472">Membrane</keyword>
<gene>
    <name evidence="2" type="ORF">NCTC13076_01571</name>
</gene>
<dbReference type="AlphaFoldDB" id="A0A2X1ZWX0"/>
<organism evidence="2 3">
    <name type="scientific">Peptoniphilus harei</name>
    <dbReference type="NCBI Taxonomy" id="54005"/>
    <lineage>
        <taxon>Bacteria</taxon>
        <taxon>Bacillati</taxon>
        <taxon>Bacillota</taxon>
        <taxon>Tissierellia</taxon>
        <taxon>Tissierellales</taxon>
        <taxon>Peptoniphilaceae</taxon>
        <taxon>Peptoniphilus</taxon>
    </lineage>
</organism>
<evidence type="ECO:0000313" key="2">
    <source>
        <dbReference type="EMBL" id="SPY48485.1"/>
    </source>
</evidence>
<keyword evidence="1" id="KW-1133">Transmembrane helix</keyword>
<feature type="transmembrane region" description="Helical" evidence="1">
    <location>
        <begin position="56"/>
        <end position="76"/>
    </location>
</feature>
<evidence type="ECO:0008006" key="4">
    <source>
        <dbReference type="Google" id="ProtNLM"/>
    </source>
</evidence>
<dbReference type="OrthoDB" id="1698957at2"/>
<name>A0A2X1ZWX0_9FIRM</name>
<feature type="transmembrane region" description="Helical" evidence="1">
    <location>
        <begin position="12"/>
        <end position="30"/>
    </location>
</feature>